<evidence type="ECO:0000313" key="2">
    <source>
        <dbReference type="Proteomes" id="UP000035681"/>
    </source>
</evidence>
<dbReference type="WBParaSite" id="TCONS_00001150.p1">
    <property type="protein sequence ID" value="TCONS_00001150.p1"/>
    <property type="gene ID" value="XLOC_001078"/>
</dbReference>
<feature type="compositionally biased region" description="Low complexity" evidence="1">
    <location>
        <begin position="134"/>
        <end position="152"/>
    </location>
</feature>
<name>A0A0K0E8J6_STRER</name>
<reference evidence="3" key="1">
    <citation type="submission" date="2015-08" db="UniProtKB">
        <authorList>
            <consortium name="WormBaseParasite"/>
        </authorList>
    </citation>
    <scope>IDENTIFICATION</scope>
</reference>
<evidence type="ECO:0000313" key="3">
    <source>
        <dbReference type="WBParaSite" id="SSTP_0000582900.1"/>
    </source>
</evidence>
<accession>A0A0K0E8J6</accession>
<proteinExistence type="predicted"/>
<dbReference type="WBParaSite" id="SSTP_0000582900.1">
    <property type="protein sequence ID" value="SSTP_0000582900.1"/>
    <property type="gene ID" value="SSTP_0000582900"/>
</dbReference>
<protein>
    <submittedName>
        <fullName evidence="3">Major latex allergen Hev b 5-like</fullName>
    </submittedName>
</protein>
<feature type="compositionally biased region" description="Acidic residues" evidence="1">
    <location>
        <begin position="36"/>
        <end position="70"/>
    </location>
</feature>
<keyword evidence="2" id="KW-1185">Reference proteome</keyword>
<organism evidence="3">
    <name type="scientific">Strongyloides stercoralis</name>
    <name type="common">Threadworm</name>
    <dbReference type="NCBI Taxonomy" id="6248"/>
    <lineage>
        <taxon>Eukaryota</taxon>
        <taxon>Metazoa</taxon>
        <taxon>Ecdysozoa</taxon>
        <taxon>Nematoda</taxon>
        <taxon>Chromadorea</taxon>
        <taxon>Rhabditida</taxon>
        <taxon>Tylenchina</taxon>
        <taxon>Panagrolaimomorpha</taxon>
        <taxon>Strongyloidoidea</taxon>
        <taxon>Strongyloididae</taxon>
        <taxon>Strongyloides</taxon>
    </lineage>
</organism>
<dbReference type="AlphaFoldDB" id="A0A0K0E8J6"/>
<feature type="region of interest" description="Disordered" evidence="1">
    <location>
        <begin position="25"/>
        <end position="152"/>
    </location>
</feature>
<dbReference type="Proteomes" id="UP000035681">
    <property type="component" value="Unplaced"/>
</dbReference>
<sequence length="152" mass="16271">MATLKRKNEEAIADDDNAKVIKIDEEVLNVEKENTEETAEETTEVEEDSVEDAEESPDTEENVEEVDEDSQPSVDNVSDEDASREGDADASAPEGTSVVESVPRTDDSSSVSDAETPNLPTPEVSEETAEEAPVGNEAVSNVEESSVVEPVS</sequence>
<feature type="compositionally biased region" description="Basic and acidic residues" evidence="1">
    <location>
        <begin position="25"/>
        <end position="35"/>
    </location>
</feature>
<evidence type="ECO:0000256" key="1">
    <source>
        <dbReference type="SAM" id="MobiDB-lite"/>
    </source>
</evidence>